<dbReference type="WBParaSite" id="SVE_0723400.1">
    <property type="protein sequence ID" value="SVE_0723400.1"/>
    <property type="gene ID" value="SVE_0723400"/>
</dbReference>
<name>A0A0K0FEF3_STRVS</name>
<dbReference type="Proteomes" id="UP000035680">
    <property type="component" value="Unassembled WGS sequence"/>
</dbReference>
<reference evidence="2" key="2">
    <citation type="submission" date="2015-08" db="UniProtKB">
        <authorList>
            <consortium name="WormBaseParasite"/>
        </authorList>
    </citation>
    <scope>IDENTIFICATION</scope>
</reference>
<dbReference type="AlphaFoldDB" id="A0A0K0FEF3"/>
<evidence type="ECO:0000313" key="2">
    <source>
        <dbReference type="WBParaSite" id="SVE_0723400.1"/>
    </source>
</evidence>
<organism evidence="1 2">
    <name type="scientific">Strongyloides venezuelensis</name>
    <name type="common">Threadworm</name>
    <dbReference type="NCBI Taxonomy" id="75913"/>
    <lineage>
        <taxon>Eukaryota</taxon>
        <taxon>Metazoa</taxon>
        <taxon>Ecdysozoa</taxon>
        <taxon>Nematoda</taxon>
        <taxon>Chromadorea</taxon>
        <taxon>Rhabditida</taxon>
        <taxon>Tylenchina</taxon>
        <taxon>Panagrolaimomorpha</taxon>
        <taxon>Strongyloidoidea</taxon>
        <taxon>Strongyloididae</taxon>
        <taxon>Strongyloides</taxon>
    </lineage>
</organism>
<keyword evidence="1" id="KW-1185">Reference proteome</keyword>
<protein>
    <submittedName>
        <fullName evidence="2">Uncharacterized protein</fullName>
    </submittedName>
</protein>
<evidence type="ECO:0000313" key="1">
    <source>
        <dbReference type="Proteomes" id="UP000035680"/>
    </source>
</evidence>
<reference evidence="1" key="1">
    <citation type="submission" date="2014-07" db="EMBL/GenBank/DDBJ databases">
        <authorList>
            <person name="Martin A.A"/>
            <person name="De Silva N."/>
        </authorList>
    </citation>
    <scope>NUCLEOTIDE SEQUENCE</scope>
</reference>
<proteinExistence type="predicted"/>
<accession>A0A0K0FEF3</accession>
<sequence>MVEEREHLLPKEQNLIHVSSCIQRLKPISQKSTLQFESTYQQIKCGVNIGNNRVNIGYTASTKYKLRFSLLSLRNFNANVLDFIPSPDNFIPIKNRKLPQGRNIIDRYVKHAQYQIESL</sequence>